<dbReference type="PROSITE" id="PS51096">
    <property type="entry name" value="PTS_EIIA_TYPE_4"/>
    <property type="match status" value="1"/>
</dbReference>
<evidence type="ECO:0000259" key="2">
    <source>
        <dbReference type="PROSITE" id="PS51096"/>
    </source>
</evidence>
<dbReference type="GO" id="GO:0016020">
    <property type="term" value="C:membrane"/>
    <property type="evidence" value="ECO:0007669"/>
    <property type="project" value="InterPro"/>
</dbReference>
<dbReference type="InterPro" id="IPR036662">
    <property type="entry name" value="PTS_EIIA_man-typ_sf"/>
</dbReference>
<dbReference type="RefSeq" id="WP_106758356.1">
    <property type="nucleotide sequence ID" value="NZ_PXWF02000243.1"/>
</dbReference>
<dbReference type="InterPro" id="IPR004701">
    <property type="entry name" value="PTS_EIIA_man-typ"/>
</dbReference>
<dbReference type="PANTHER" id="PTHR33799">
    <property type="entry name" value="PTS PERMEASE-RELATED-RELATED"/>
    <property type="match status" value="1"/>
</dbReference>
<dbReference type="Proteomes" id="UP000241421">
    <property type="component" value="Unassembled WGS sequence"/>
</dbReference>
<dbReference type="SUPFAM" id="SSF53062">
    <property type="entry name" value="PTS system fructose IIA component-like"/>
    <property type="match status" value="1"/>
</dbReference>
<dbReference type="PANTHER" id="PTHR33799:SF1">
    <property type="entry name" value="PTS SYSTEM MANNOSE-SPECIFIC EIIAB COMPONENT-RELATED"/>
    <property type="match status" value="1"/>
</dbReference>
<dbReference type="OrthoDB" id="8795346at2"/>
<gene>
    <name evidence="3" type="ORF">C7C56_015895</name>
</gene>
<accession>A0A2U2HIR7</accession>
<dbReference type="AlphaFoldDB" id="A0A2U2HIR7"/>
<evidence type="ECO:0000313" key="3">
    <source>
        <dbReference type="EMBL" id="PWF46650.1"/>
    </source>
</evidence>
<keyword evidence="1" id="KW-0808">Transferase</keyword>
<proteinExistence type="predicted"/>
<organism evidence="3 4">
    <name type="scientific">Massilia glaciei</name>
    <dbReference type="NCBI Taxonomy" id="1524097"/>
    <lineage>
        <taxon>Bacteria</taxon>
        <taxon>Pseudomonadati</taxon>
        <taxon>Pseudomonadota</taxon>
        <taxon>Betaproteobacteria</taxon>
        <taxon>Burkholderiales</taxon>
        <taxon>Oxalobacteraceae</taxon>
        <taxon>Telluria group</taxon>
        <taxon>Massilia</taxon>
    </lineage>
</organism>
<dbReference type="GO" id="GO:0016740">
    <property type="term" value="F:transferase activity"/>
    <property type="evidence" value="ECO:0007669"/>
    <property type="project" value="UniProtKB-KW"/>
</dbReference>
<dbReference type="InterPro" id="IPR051471">
    <property type="entry name" value="Bacterial_PTS_sugar_comp"/>
</dbReference>
<dbReference type="Gene3D" id="3.40.50.510">
    <property type="entry name" value="Phosphotransferase system, mannose-type IIA component"/>
    <property type="match status" value="1"/>
</dbReference>
<comment type="caution">
    <text evidence="3">The sequence shown here is derived from an EMBL/GenBank/DDBJ whole genome shotgun (WGS) entry which is preliminary data.</text>
</comment>
<sequence>MVGILLMTHAPLGQAFIAAVAHVFRAPTERFEAIDVTADQDLAEVQALARAAIARLDEGGGVLVITDIKGGTPANCCNCLADAGRVEVIAGISLPMLLRAITYRRDTLDVVVEMALAGGQGGAVRVDNRIRVGPG</sequence>
<keyword evidence="4" id="KW-1185">Reference proteome</keyword>
<protein>
    <submittedName>
        <fullName evidence="3">PTS fructose transporter subunit IIA</fullName>
    </submittedName>
</protein>
<feature type="domain" description="PTS EIIA type-4" evidence="2">
    <location>
        <begin position="1"/>
        <end position="123"/>
    </location>
</feature>
<dbReference type="EMBL" id="PXWF02000243">
    <property type="protein sequence ID" value="PWF46650.1"/>
    <property type="molecule type" value="Genomic_DNA"/>
</dbReference>
<name>A0A2U2HIR7_9BURK</name>
<evidence type="ECO:0000256" key="1">
    <source>
        <dbReference type="ARBA" id="ARBA00022679"/>
    </source>
</evidence>
<evidence type="ECO:0000313" key="4">
    <source>
        <dbReference type="Proteomes" id="UP000241421"/>
    </source>
</evidence>
<dbReference type="Pfam" id="PF03610">
    <property type="entry name" value="EIIA-man"/>
    <property type="match status" value="1"/>
</dbReference>
<dbReference type="GO" id="GO:0009401">
    <property type="term" value="P:phosphoenolpyruvate-dependent sugar phosphotransferase system"/>
    <property type="evidence" value="ECO:0007669"/>
    <property type="project" value="InterPro"/>
</dbReference>
<reference evidence="3 4" key="1">
    <citation type="submission" date="2018-04" db="EMBL/GenBank/DDBJ databases">
        <title>Massilia violaceinigra sp. nov., a novel purple-pigmented bacterium isolated from Tianshan glacier, Xinjiang, China.</title>
        <authorList>
            <person name="Wang H."/>
        </authorList>
    </citation>
    <scope>NUCLEOTIDE SEQUENCE [LARGE SCALE GENOMIC DNA]</scope>
    <source>
        <strain evidence="3 4">B448-2</strain>
    </source>
</reference>